<dbReference type="PaxDb" id="2850-Phatr43127"/>
<reference evidence="4" key="2">
    <citation type="submission" date="2008-08" db="EMBL/GenBank/DDBJ databases">
        <authorList>
            <consortium name="Diatom Consortium"/>
            <person name="Grigoriev I."/>
            <person name="Grimwood J."/>
            <person name="Kuo A."/>
            <person name="Otillar R.P."/>
            <person name="Salamov A."/>
            <person name="Detter J.C."/>
            <person name="Lindquist E."/>
            <person name="Shapiro H."/>
            <person name="Lucas S."/>
            <person name="Glavina del Rio T."/>
            <person name="Pitluck S."/>
            <person name="Rokhsar D."/>
            <person name="Bowler C."/>
        </authorList>
    </citation>
    <scope>GENOME REANNOTATION</scope>
    <source>
        <strain evidence="4">CCAP 1055/1</strain>
    </source>
</reference>
<sequence>MSTINSETGEVVQGRSPRFTMWVVFLIFATISLGSSVEVKNGSSDPNKASKWAIACSSVTFAVTLLVTIAHVLPVASTLIVGTKLEGIISLIMAAFWAATVAIVTNASNGLGVESQTNTVLNGNLYYASWGGFITSIVLLVNYLKEIFGVDVVGQVRNRSARLSLWAGLLASAFIVLGSSVRVFNGDCDGSSASSQEYCKRTKFAIANGTILCFFSIAIVGMKLMTSSAPFVVEFVTSIFLAVLSAFGVAYVTSAKGPGSQIGNLYYASWICFMSSAFLAAETFNEYSSAGAAGGSSNHNMSNGDDKHDGDIQVEELGDERI</sequence>
<reference evidence="3 4" key="1">
    <citation type="journal article" date="2008" name="Nature">
        <title>The Phaeodactylum genome reveals the evolutionary history of diatom genomes.</title>
        <authorList>
            <person name="Bowler C."/>
            <person name="Allen A.E."/>
            <person name="Badger J.H."/>
            <person name="Grimwood J."/>
            <person name="Jabbari K."/>
            <person name="Kuo A."/>
            <person name="Maheswari U."/>
            <person name="Martens C."/>
            <person name="Maumus F."/>
            <person name="Otillar R.P."/>
            <person name="Rayko E."/>
            <person name="Salamov A."/>
            <person name="Vandepoele K."/>
            <person name="Beszteri B."/>
            <person name="Gruber A."/>
            <person name="Heijde M."/>
            <person name="Katinka M."/>
            <person name="Mock T."/>
            <person name="Valentin K."/>
            <person name="Verret F."/>
            <person name="Berges J.A."/>
            <person name="Brownlee C."/>
            <person name="Cadoret J.P."/>
            <person name="Chiovitti A."/>
            <person name="Choi C.J."/>
            <person name="Coesel S."/>
            <person name="De Martino A."/>
            <person name="Detter J.C."/>
            <person name="Durkin C."/>
            <person name="Falciatore A."/>
            <person name="Fournet J."/>
            <person name="Haruta M."/>
            <person name="Huysman M.J."/>
            <person name="Jenkins B.D."/>
            <person name="Jiroutova K."/>
            <person name="Jorgensen R.E."/>
            <person name="Joubert Y."/>
            <person name="Kaplan A."/>
            <person name="Kroger N."/>
            <person name="Kroth P.G."/>
            <person name="La Roche J."/>
            <person name="Lindquist E."/>
            <person name="Lommer M."/>
            <person name="Martin-Jezequel V."/>
            <person name="Lopez P.J."/>
            <person name="Lucas S."/>
            <person name="Mangogna M."/>
            <person name="McGinnis K."/>
            <person name="Medlin L.K."/>
            <person name="Montsant A."/>
            <person name="Oudot-Le Secq M.P."/>
            <person name="Napoli C."/>
            <person name="Obornik M."/>
            <person name="Parker M.S."/>
            <person name="Petit J.L."/>
            <person name="Porcel B.M."/>
            <person name="Poulsen N."/>
            <person name="Robison M."/>
            <person name="Rychlewski L."/>
            <person name="Rynearson T.A."/>
            <person name="Schmutz J."/>
            <person name="Shapiro H."/>
            <person name="Siaut M."/>
            <person name="Stanley M."/>
            <person name="Sussman M.R."/>
            <person name="Taylor A.R."/>
            <person name="Vardi A."/>
            <person name="von Dassow P."/>
            <person name="Vyverman W."/>
            <person name="Willis A."/>
            <person name="Wyrwicz L.S."/>
            <person name="Rokhsar D.S."/>
            <person name="Weissenbach J."/>
            <person name="Armbrust E.V."/>
            <person name="Green B.R."/>
            <person name="Van de Peer Y."/>
            <person name="Grigoriev I.V."/>
        </authorList>
    </citation>
    <scope>NUCLEOTIDE SEQUENCE [LARGE SCALE GENOMIC DNA]</scope>
    <source>
        <strain evidence="3 4">CCAP 1055/1</strain>
    </source>
</reference>
<feature type="transmembrane region" description="Helical" evidence="2">
    <location>
        <begin position="264"/>
        <end position="281"/>
    </location>
</feature>
<dbReference type="HOGENOM" id="CLU_864537_0_0_1"/>
<evidence type="ECO:0000313" key="3">
    <source>
        <dbReference type="EMBL" id="EEC51910.1"/>
    </source>
</evidence>
<dbReference type="EMBL" id="CM000605">
    <property type="protein sequence ID" value="EEC51910.1"/>
    <property type="molecule type" value="Genomic_DNA"/>
</dbReference>
<feature type="transmembrane region" description="Helical" evidence="2">
    <location>
        <begin position="231"/>
        <end position="252"/>
    </location>
</feature>
<feature type="transmembrane region" description="Helical" evidence="2">
    <location>
        <begin position="125"/>
        <end position="144"/>
    </location>
</feature>
<evidence type="ECO:0000256" key="2">
    <source>
        <dbReference type="SAM" id="Phobius"/>
    </source>
</evidence>
<dbReference type="eggNOG" id="ENOG502SR6M">
    <property type="taxonomic scope" value="Eukaryota"/>
</dbReference>
<feature type="transmembrane region" description="Helical" evidence="2">
    <location>
        <begin position="165"/>
        <end position="184"/>
    </location>
</feature>
<proteinExistence type="predicted"/>
<keyword evidence="4" id="KW-1185">Reference proteome</keyword>
<dbReference type="RefSeq" id="XP_002177447.1">
    <property type="nucleotide sequence ID" value="XM_002177411.1"/>
</dbReference>
<dbReference type="Proteomes" id="UP000000759">
    <property type="component" value="Chromosome 1"/>
</dbReference>
<feature type="transmembrane region" description="Helical" evidence="2">
    <location>
        <begin position="85"/>
        <end position="105"/>
    </location>
</feature>
<keyword evidence="2" id="KW-0472">Membrane</keyword>
<feature type="transmembrane region" description="Helical" evidence="2">
    <location>
        <begin position="19"/>
        <end position="37"/>
    </location>
</feature>
<keyword evidence="2" id="KW-0812">Transmembrane</keyword>
<dbReference type="OrthoDB" id="37773at2759"/>
<name>B7FQQ6_PHATC</name>
<dbReference type="InParanoid" id="B7FQQ6"/>
<organism evidence="3 4">
    <name type="scientific">Phaeodactylum tricornutum (strain CCAP 1055/1)</name>
    <dbReference type="NCBI Taxonomy" id="556484"/>
    <lineage>
        <taxon>Eukaryota</taxon>
        <taxon>Sar</taxon>
        <taxon>Stramenopiles</taxon>
        <taxon>Ochrophyta</taxon>
        <taxon>Bacillariophyta</taxon>
        <taxon>Bacillariophyceae</taxon>
        <taxon>Bacillariophycidae</taxon>
        <taxon>Naviculales</taxon>
        <taxon>Phaeodactylaceae</taxon>
        <taxon>Phaeodactylum</taxon>
    </lineage>
</organism>
<dbReference type="KEGG" id="pti:PHATRDRAFT_43127"/>
<feature type="transmembrane region" description="Helical" evidence="2">
    <location>
        <begin position="52"/>
        <end position="73"/>
    </location>
</feature>
<feature type="region of interest" description="Disordered" evidence="1">
    <location>
        <begin position="295"/>
        <end position="322"/>
    </location>
</feature>
<keyword evidence="2" id="KW-1133">Transmembrane helix</keyword>
<feature type="compositionally biased region" description="Acidic residues" evidence="1">
    <location>
        <begin position="312"/>
        <end position="322"/>
    </location>
</feature>
<evidence type="ECO:0000313" key="4">
    <source>
        <dbReference type="Proteomes" id="UP000000759"/>
    </source>
</evidence>
<dbReference type="AlphaFoldDB" id="B7FQQ6"/>
<accession>B7FQQ6</accession>
<dbReference type="GeneID" id="7196741"/>
<protein>
    <submittedName>
        <fullName evidence="3">Uncharacterized protein</fullName>
    </submittedName>
</protein>
<evidence type="ECO:0000256" key="1">
    <source>
        <dbReference type="SAM" id="MobiDB-lite"/>
    </source>
</evidence>
<gene>
    <name evidence="3" type="ORF">PHATRDRAFT_43127</name>
</gene>
<dbReference type="OMA" id="FGNLYYS"/>
<feature type="transmembrane region" description="Helical" evidence="2">
    <location>
        <begin position="204"/>
        <end position="224"/>
    </location>
</feature>